<sequence>MAEDLPPSERELDVLKVLWELGSGSVRDVQDRLAPELGLAFNTVQTVLRNMEDKGLVGHRAEGRTFVYFPKHTREQVTSRFLNKVFGGALDQFVLSMLRASDAAPEELRELEKLIAKARADKQRKGGS</sequence>
<protein>
    <submittedName>
        <fullName evidence="5">BlaI/MecI/CopY family transcriptional regulator</fullName>
    </submittedName>
</protein>
<dbReference type="Proteomes" id="UP000676565">
    <property type="component" value="Unassembled WGS sequence"/>
</dbReference>
<accession>A0ABS5BNT5</accession>
<dbReference type="Gene3D" id="1.10.10.10">
    <property type="entry name" value="Winged helix-like DNA-binding domain superfamily/Winged helix DNA-binding domain"/>
    <property type="match status" value="1"/>
</dbReference>
<evidence type="ECO:0000313" key="5">
    <source>
        <dbReference type="EMBL" id="MBP3955316.1"/>
    </source>
</evidence>
<dbReference type="InterPro" id="IPR036388">
    <property type="entry name" value="WH-like_DNA-bd_sf"/>
</dbReference>
<evidence type="ECO:0000256" key="1">
    <source>
        <dbReference type="ARBA" id="ARBA00011046"/>
    </source>
</evidence>
<organism evidence="5 6">
    <name type="scientific">Gemmata palustris</name>
    <dbReference type="NCBI Taxonomy" id="2822762"/>
    <lineage>
        <taxon>Bacteria</taxon>
        <taxon>Pseudomonadati</taxon>
        <taxon>Planctomycetota</taxon>
        <taxon>Planctomycetia</taxon>
        <taxon>Gemmatales</taxon>
        <taxon>Gemmataceae</taxon>
        <taxon>Gemmata</taxon>
    </lineage>
</organism>
<evidence type="ECO:0000256" key="3">
    <source>
        <dbReference type="ARBA" id="ARBA00023125"/>
    </source>
</evidence>
<name>A0ABS5BNT5_9BACT</name>
<proteinExistence type="inferred from homology"/>
<keyword evidence="6" id="KW-1185">Reference proteome</keyword>
<keyword evidence="3" id="KW-0238">DNA-binding</keyword>
<keyword evidence="2" id="KW-0805">Transcription regulation</keyword>
<dbReference type="EMBL" id="JAGKQQ010000001">
    <property type="protein sequence ID" value="MBP3955316.1"/>
    <property type="molecule type" value="Genomic_DNA"/>
</dbReference>
<keyword evidence="4" id="KW-0804">Transcription</keyword>
<evidence type="ECO:0000313" key="6">
    <source>
        <dbReference type="Proteomes" id="UP000676565"/>
    </source>
</evidence>
<dbReference type="Gene3D" id="1.10.4040.10">
    <property type="entry name" value="Penicillinase repressor domain"/>
    <property type="match status" value="1"/>
</dbReference>
<comment type="similarity">
    <text evidence="1">Belongs to the BlaI transcriptional regulatory family.</text>
</comment>
<gene>
    <name evidence="5" type="ORF">J8F10_08485</name>
</gene>
<dbReference type="Pfam" id="PF03965">
    <property type="entry name" value="Penicillinase_R"/>
    <property type="match status" value="1"/>
</dbReference>
<dbReference type="RefSeq" id="WP_210653400.1">
    <property type="nucleotide sequence ID" value="NZ_JAGKQQ010000001.1"/>
</dbReference>
<dbReference type="InterPro" id="IPR036390">
    <property type="entry name" value="WH_DNA-bd_sf"/>
</dbReference>
<dbReference type="InterPro" id="IPR005650">
    <property type="entry name" value="BlaI_family"/>
</dbReference>
<evidence type="ECO:0000256" key="2">
    <source>
        <dbReference type="ARBA" id="ARBA00023015"/>
    </source>
</evidence>
<reference evidence="5 6" key="1">
    <citation type="submission" date="2021-04" db="EMBL/GenBank/DDBJ databases">
        <authorList>
            <person name="Ivanova A."/>
        </authorList>
    </citation>
    <scope>NUCLEOTIDE SEQUENCE [LARGE SCALE GENOMIC DNA]</scope>
    <source>
        <strain evidence="5 6">G18</strain>
    </source>
</reference>
<evidence type="ECO:0000256" key="4">
    <source>
        <dbReference type="ARBA" id="ARBA00023163"/>
    </source>
</evidence>
<dbReference type="PIRSF" id="PIRSF019455">
    <property type="entry name" value="CopR_AtkY"/>
    <property type="match status" value="1"/>
</dbReference>
<dbReference type="SUPFAM" id="SSF46785">
    <property type="entry name" value="Winged helix' DNA-binding domain"/>
    <property type="match status" value="1"/>
</dbReference>
<comment type="caution">
    <text evidence="5">The sequence shown here is derived from an EMBL/GenBank/DDBJ whole genome shotgun (WGS) entry which is preliminary data.</text>
</comment>